<keyword evidence="2" id="KW-0732">Signal</keyword>
<name>A0A814V9E3_9BILA</name>
<gene>
    <name evidence="3" type="ORF">GPM918_LOCUS22904</name>
    <name evidence="4" type="ORF">SRO942_LOCUS22903</name>
</gene>
<keyword evidence="1" id="KW-0812">Transmembrane</keyword>
<feature type="transmembrane region" description="Helical" evidence="1">
    <location>
        <begin position="169"/>
        <end position="191"/>
    </location>
</feature>
<dbReference type="Proteomes" id="UP000663829">
    <property type="component" value="Unassembled WGS sequence"/>
</dbReference>
<dbReference type="AlphaFoldDB" id="A0A814V9E3"/>
<feature type="signal peptide" evidence="2">
    <location>
        <begin position="1"/>
        <end position="19"/>
    </location>
</feature>
<proteinExistence type="predicted"/>
<evidence type="ECO:0000256" key="2">
    <source>
        <dbReference type="SAM" id="SignalP"/>
    </source>
</evidence>
<keyword evidence="1" id="KW-1133">Transmembrane helix</keyword>
<dbReference type="EMBL" id="CAJOBC010007990">
    <property type="protein sequence ID" value="CAF3949336.1"/>
    <property type="molecule type" value="Genomic_DNA"/>
</dbReference>
<organism evidence="3 5">
    <name type="scientific">Didymodactylos carnosus</name>
    <dbReference type="NCBI Taxonomy" id="1234261"/>
    <lineage>
        <taxon>Eukaryota</taxon>
        <taxon>Metazoa</taxon>
        <taxon>Spiralia</taxon>
        <taxon>Gnathifera</taxon>
        <taxon>Rotifera</taxon>
        <taxon>Eurotatoria</taxon>
        <taxon>Bdelloidea</taxon>
        <taxon>Philodinida</taxon>
        <taxon>Philodinidae</taxon>
        <taxon>Didymodactylos</taxon>
    </lineage>
</organism>
<sequence length="217" mass="24230">MLLVQLVLTKLSSVQQIQANRATKEELKQMILAQNDVMLRSLQQQGIAERDELQKIYEKRFHMPLQADGSGFSGIGVNKKPPLFVLRKDVGSERSTVVPFDGTSLAQLLNGTSFAQLLNSTSLAQLLNVTERSSLLLNSSKSRYASSVAANAVEHSKDNSSSKQYLTSILWFTGGSVGVLIFTIFTVMIYFRHNQQRKRAKSSMFLYTPHQSLSENQ</sequence>
<evidence type="ECO:0000313" key="4">
    <source>
        <dbReference type="EMBL" id="CAF3949336.1"/>
    </source>
</evidence>
<keyword evidence="5" id="KW-1185">Reference proteome</keyword>
<dbReference type="Proteomes" id="UP000681722">
    <property type="component" value="Unassembled WGS sequence"/>
</dbReference>
<evidence type="ECO:0000313" key="3">
    <source>
        <dbReference type="EMBL" id="CAF1185089.1"/>
    </source>
</evidence>
<dbReference type="EMBL" id="CAJNOQ010007989">
    <property type="protein sequence ID" value="CAF1185089.1"/>
    <property type="molecule type" value="Genomic_DNA"/>
</dbReference>
<evidence type="ECO:0000313" key="5">
    <source>
        <dbReference type="Proteomes" id="UP000663829"/>
    </source>
</evidence>
<evidence type="ECO:0000256" key="1">
    <source>
        <dbReference type="SAM" id="Phobius"/>
    </source>
</evidence>
<keyword evidence="1" id="KW-0472">Membrane</keyword>
<feature type="chain" id="PRO_5035685524" evidence="2">
    <location>
        <begin position="20"/>
        <end position="217"/>
    </location>
</feature>
<reference evidence="3" key="1">
    <citation type="submission" date="2021-02" db="EMBL/GenBank/DDBJ databases">
        <authorList>
            <person name="Nowell W R."/>
        </authorList>
    </citation>
    <scope>NUCLEOTIDE SEQUENCE</scope>
</reference>
<comment type="caution">
    <text evidence="3">The sequence shown here is derived from an EMBL/GenBank/DDBJ whole genome shotgun (WGS) entry which is preliminary data.</text>
</comment>
<protein>
    <submittedName>
        <fullName evidence="3">Uncharacterized protein</fullName>
    </submittedName>
</protein>
<accession>A0A814V9E3</accession>